<name>A0AAD8V6K3_9PEZI</name>
<sequence length="150" mass="16473">MSRSEVRRIQGWTCQRSTSGIGGNGRGDRPHKWMPFSGGGVSACATQHTRTVGPPRAWLSISLQRRTTSTVVSGIIQAEGSNIETQDSPKEKQRTNFPDPTQALLSEGPSVKWPKTYYVGLRQGSWEKISMVSSGVVPRLSSLWSLEQEA</sequence>
<evidence type="ECO:0000313" key="3">
    <source>
        <dbReference type="Proteomes" id="UP001230504"/>
    </source>
</evidence>
<dbReference type="Proteomes" id="UP001230504">
    <property type="component" value="Unassembled WGS sequence"/>
</dbReference>
<accession>A0AAD8V6K3</accession>
<protein>
    <submittedName>
        <fullName evidence="2">Uncharacterized protein</fullName>
    </submittedName>
</protein>
<feature type="region of interest" description="Disordered" evidence="1">
    <location>
        <begin position="79"/>
        <end position="106"/>
    </location>
</feature>
<reference evidence="2" key="1">
    <citation type="submission" date="2021-06" db="EMBL/GenBank/DDBJ databases">
        <title>Comparative genomics, transcriptomics and evolutionary studies reveal genomic signatures of adaptation to plant cell wall in hemibiotrophic fungi.</title>
        <authorList>
            <consortium name="DOE Joint Genome Institute"/>
            <person name="Baroncelli R."/>
            <person name="Diaz J.F."/>
            <person name="Benocci T."/>
            <person name="Peng M."/>
            <person name="Battaglia E."/>
            <person name="Haridas S."/>
            <person name="Andreopoulos W."/>
            <person name="Labutti K."/>
            <person name="Pangilinan J."/>
            <person name="Floch G.L."/>
            <person name="Makela M.R."/>
            <person name="Henrissat B."/>
            <person name="Grigoriev I.V."/>
            <person name="Crouch J.A."/>
            <person name="De Vries R.P."/>
            <person name="Sukno S.A."/>
            <person name="Thon M.R."/>
        </authorList>
    </citation>
    <scope>NUCLEOTIDE SEQUENCE</scope>
    <source>
        <strain evidence="2">CBS 125086</strain>
    </source>
</reference>
<gene>
    <name evidence="2" type="ORF">LY79DRAFT_579191</name>
</gene>
<dbReference type="EMBL" id="JAHLJV010000024">
    <property type="protein sequence ID" value="KAK1593661.1"/>
    <property type="molecule type" value="Genomic_DNA"/>
</dbReference>
<keyword evidence="3" id="KW-1185">Reference proteome</keyword>
<evidence type="ECO:0000313" key="2">
    <source>
        <dbReference type="EMBL" id="KAK1593661.1"/>
    </source>
</evidence>
<evidence type="ECO:0000256" key="1">
    <source>
        <dbReference type="SAM" id="MobiDB-lite"/>
    </source>
</evidence>
<proteinExistence type="predicted"/>
<organism evidence="2 3">
    <name type="scientific">Colletotrichum navitas</name>
    <dbReference type="NCBI Taxonomy" id="681940"/>
    <lineage>
        <taxon>Eukaryota</taxon>
        <taxon>Fungi</taxon>
        <taxon>Dikarya</taxon>
        <taxon>Ascomycota</taxon>
        <taxon>Pezizomycotina</taxon>
        <taxon>Sordariomycetes</taxon>
        <taxon>Hypocreomycetidae</taxon>
        <taxon>Glomerellales</taxon>
        <taxon>Glomerellaceae</taxon>
        <taxon>Colletotrichum</taxon>
        <taxon>Colletotrichum graminicola species complex</taxon>
    </lineage>
</organism>
<dbReference type="GeneID" id="85444246"/>
<comment type="caution">
    <text evidence="2">The sequence shown here is derived from an EMBL/GenBank/DDBJ whole genome shotgun (WGS) entry which is preliminary data.</text>
</comment>
<dbReference type="RefSeq" id="XP_060414947.1">
    <property type="nucleotide sequence ID" value="XM_060560006.1"/>
</dbReference>
<dbReference type="AlphaFoldDB" id="A0AAD8V6K3"/>